<keyword evidence="2" id="KW-1185">Reference proteome</keyword>
<accession>A0ABD1E0D2</accession>
<evidence type="ECO:0000313" key="2">
    <source>
        <dbReference type="Proteomes" id="UP001566132"/>
    </source>
</evidence>
<dbReference type="AlphaFoldDB" id="A0ABD1E0D2"/>
<gene>
    <name evidence="1" type="ORF">ABEB36_015094</name>
</gene>
<sequence>MSISSEETQLSEENYLKVYNEMIANVPECVKNYYDLNWGNITDQWVQYLMLQNLCMASKTNNRLESINSKLKSVITRYSSLENFIKKLFIIITSFRTNKDVKNLQMLNKTLVRPFGNGSVEFLYYQYLTEFAFEKIEKQLKQVASCNASEELNTETFWLLHLRVCFKWSKSYCEVLLNDCEAILSATSESEFAIADSNVENVYNAKILEVMDSKRRYFSYHEKITIMLEDGKKISDSQ</sequence>
<evidence type="ECO:0000313" key="1">
    <source>
        <dbReference type="EMBL" id="KAL1488136.1"/>
    </source>
</evidence>
<dbReference type="Proteomes" id="UP001566132">
    <property type="component" value="Unassembled WGS sequence"/>
</dbReference>
<protein>
    <submittedName>
        <fullName evidence="1">Uncharacterized protein</fullName>
    </submittedName>
</protein>
<reference evidence="1 2" key="1">
    <citation type="submission" date="2024-05" db="EMBL/GenBank/DDBJ databases">
        <title>Genetic variation in Jamaican populations of the coffee berry borer (Hypothenemus hampei).</title>
        <authorList>
            <person name="Errbii M."/>
            <person name="Myrie A."/>
        </authorList>
    </citation>
    <scope>NUCLEOTIDE SEQUENCE [LARGE SCALE GENOMIC DNA]</scope>
    <source>
        <strain evidence="1">JA-Hopewell-2020-01-JO</strain>
        <tissue evidence="1">Whole body</tissue>
    </source>
</reference>
<dbReference type="InterPro" id="IPR052579">
    <property type="entry name" value="Zinc_finger_SWIM"/>
</dbReference>
<dbReference type="PANTHER" id="PTHR31569:SF4">
    <property type="entry name" value="SWIM-TYPE DOMAIN-CONTAINING PROTEIN"/>
    <property type="match status" value="1"/>
</dbReference>
<name>A0ABD1E0D2_HYPHA</name>
<proteinExistence type="predicted"/>
<dbReference type="PANTHER" id="PTHR31569">
    <property type="entry name" value="SWIM-TYPE DOMAIN-CONTAINING PROTEIN"/>
    <property type="match status" value="1"/>
</dbReference>
<dbReference type="EMBL" id="JBDJPC010000015">
    <property type="protein sequence ID" value="KAL1488136.1"/>
    <property type="molecule type" value="Genomic_DNA"/>
</dbReference>
<organism evidence="1 2">
    <name type="scientific">Hypothenemus hampei</name>
    <name type="common">Coffee berry borer</name>
    <dbReference type="NCBI Taxonomy" id="57062"/>
    <lineage>
        <taxon>Eukaryota</taxon>
        <taxon>Metazoa</taxon>
        <taxon>Ecdysozoa</taxon>
        <taxon>Arthropoda</taxon>
        <taxon>Hexapoda</taxon>
        <taxon>Insecta</taxon>
        <taxon>Pterygota</taxon>
        <taxon>Neoptera</taxon>
        <taxon>Endopterygota</taxon>
        <taxon>Coleoptera</taxon>
        <taxon>Polyphaga</taxon>
        <taxon>Cucujiformia</taxon>
        <taxon>Curculionidae</taxon>
        <taxon>Scolytinae</taxon>
        <taxon>Hypothenemus</taxon>
    </lineage>
</organism>
<comment type="caution">
    <text evidence="1">The sequence shown here is derived from an EMBL/GenBank/DDBJ whole genome shotgun (WGS) entry which is preliminary data.</text>
</comment>